<name>A0ABW0U3L1_9BACL</name>
<dbReference type="RefSeq" id="WP_381447004.1">
    <property type="nucleotide sequence ID" value="NZ_JBHSNP010000029.1"/>
</dbReference>
<dbReference type="PANTHER" id="PTHR39181:SF1">
    <property type="entry name" value="TYROSINE-PROTEIN PHOSPHATASE YWQE"/>
    <property type="match status" value="1"/>
</dbReference>
<dbReference type="InterPro" id="IPR016195">
    <property type="entry name" value="Pol/histidinol_Pase-like"/>
</dbReference>
<accession>A0ABW0U3L1</accession>
<gene>
    <name evidence="6" type="ORF">ACFPTP_16355</name>
</gene>
<dbReference type="EMBL" id="JBHSNP010000029">
    <property type="protein sequence ID" value="MFC5604809.1"/>
    <property type="molecule type" value="Genomic_DNA"/>
</dbReference>
<comment type="similarity">
    <text evidence="1 5">Belongs to the metallo-dependent hydrolases superfamily. CpsB/CapC family.</text>
</comment>
<dbReference type="InterPro" id="IPR016667">
    <property type="entry name" value="Caps_polysacc_synth_CpsB/CapC"/>
</dbReference>
<protein>
    <recommendedName>
        <fullName evidence="5">Tyrosine-protein phosphatase</fullName>
        <ecNumber evidence="5">3.1.3.48</ecNumber>
    </recommendedName>
</protein>
<evidence type="ECO:0000256" key="2">
    <source>
        <dbReference type="ARBA" id="ARBA00022801"/>
    </source>
</evidence>
<proteinExistence type="inferred from homology"/>
<organism evidence="6 7">
    <name type="scientific">Sporosarcina koreensis</name>
    <dbReference type="NCBI Taxonomy" id="334735"/>
    <lineage>
        <taxon>Bacteria</taxon>
        <taxon>Bacillati</taxon>
        <taxon>Bacillota</taxon>
        <taxon>Bacilli</taxon>
        <taxon>Bacillales</taxon>
        <taxon>Caryophanaceae</taxon>
        <taxon>Sporosarcina</taxon>
    </lineage>
</organism>
<evidence type="ECO:0000313" key="7">
    <source>
        <dbReference type="Proteomes" id="UP001596071"/>
    </source>
</evidence>
<evidence type="ECO:0000256" key="5">
    <source>
        <dbReference type="PIRNR" id="PIRNR016557"/>
    </source>
</evidence>
<reference evidence="7" key="1">
    <citation type="journal article" date="2019" name="Int. J. Syst. Evol. Microbiol.">
        <title>The Global Catalogue of Microorganisms (GCM) 10K type strain sequencing project: providing services to taxonomists for standard genome sequencing and annotation.</title>
        <authorList>
            <consortium name="The Broad Institute Genomics Platform"/>
            <consortium name="The Broad Institute Genome Sequencing Center for Infectious Disease"/>
            <person name="Wu L."/>
            <person name="Ma J."/>
        </authorList>
    </citation>
    <scope>NUCLEOTIDE SEQUENCE [LARGE SCALE GENOMIC DNA]</scope>
    <source>
        <strain evidence="7">KACC 11299</strain>
    </source>
</reference>
<evidence type="ECO:0000256" key="3">
    <source>
        <dbReference type="ARBA" id="ARBA00022912"/>
    </source>
</evidence>
<evidence type="ECO:0000313" key="6">
    <source>
        <dbReference type="EMBL" id="MFC5604809.1"/>
    </source>
</evidence>
<comment type="caution">
    <text evidence="6">The sequence shown here is derived from an EMBL/GenBank/DDBJ whole genome shotgun (WGS) entry which is preliminary data.</text>
</comment>
<dbReference type="PANTHER" id="PTHR39181">
    <property type="entry name" value="TYROSINE-PROTEIN PHOSPHATASE YWQE"/>
    <property type="match status" value="1"/>
</dbReference>
<dbReference type="Pfam" id="PF19567">
    <property type="entry name" value="CpsB_CapC"/>
    <property type="match status" value="1"/>
</dbReference>
<sequence>MIDMHTHFLFGVDDGPRTIEETLDLVKKAEGEGITDMISTSHACNPHYHVPGSEVISQITLLKDVMKEAGLNVQLYPGQEIRLTEDIIERLDNNELLTLANSRYLLLELPSQTIPAYTVSVIQSMLEREIIPIIAHPERNRAIAEKPERLERLVRHGATAQITAGSLSGHFGKNIQKLSLQLIEANLVHTYGSDVHNLKTRPFHFEKGLDFLERKKLYDIADLLLANNERILSNEPLFLLEPELVKPRKLFGFIG</sequence>
<evidence type="ECO:0000256" key="4">
    <source>
        <dbReference type="ARBA" id="ARBA00051722"/>
    </source>
</evidence>
<dbReference type="Gene3D" id="3.20.20.140">
    <property type="entry name" value="Metal-dependent hydrolases"/>
    <property type="match status" value="1"/>
</dbReference>
<dbReference type="PIRSF" id="PIRSF016557">
    <property type="entry name" value="Caps_synth_CpsB"/>
    <property type="match status" value="1"/>
</dbReference>
<keyword evidence="2 5" id="KW-0378">Hydrolase</keyword>
<dbReference type="SUPFAM" id="SSF89550">
    <property type="entry name" value="PHP domain-like"/>
    <property type="match status" value="1"/>
</dbReference>
<evidence type="ECO:0000256" key="1">
    <source>
        <dbReference type="ARBA" id="ARBA00005750"/>
    </source>
</evidence>
<keyword evidence="3 5" id="KW-0904">Protein phosphatase</keyword>
<keyword evidence="7" id="KW-1185">Reference proteome</keyword>
<comment type="catalytic activity">
    <reaction evidence="4 5">
        <text>O-phospho-L-tyrosyl-[protein] + H2O = L-tyrosyl-[protein] + phosphate</text>
        <dbReference type="Rhea" id="RHEA:10684"/>
        <dbReference type="Rhea" id="RHEA-COMP:10136"/>
        <dbReference type="Rhea" id="RHEA-COMP:20101"/>
        <dbReference type="ChEBI" id="CHEBI:15377"/>
        <dbReference type="ChEBI" id="CHEBI:43474"/>
        <dbReference type="ChEBI" id="CHEBI:46858"/>
        <dbReference type="ChEBI" id="CHEBI:61978"/>
        <dbReference type="EC" id="3.1.3.48"/>
    </reaction>
</comment>
<dbReference type="Proteomes" id="UP001596071">
    <property type="component" value="Unassembled WGS sequence"/>
</dbReference>
<dbReference type="EC" id="3.1.3.48" evidence="5"/>